<dbReference type="InterPro" id="IPR000639">
    <property type="entry name" value="Epox_hydrolase-like"/>
</dbReference>
<dbReference type="InterPro" id="IPR029058">
    <property type="entry name" value="AB_hydrolase_fold"/>
</dbReference>
<gene>
    <name evidence="10" type="ORF">HU200_030069</name>
</gene>
<dbReference type="OrthoDB" id="7130006at2759"/>
<proteinExistence type="inferred from homology"/>
<dbReference type="PANTHER" id="PTHR43329">
    <property type="entry name" value="EPOXIDE HYDROLASE"/>
    <property type="match status" value="1"/>
</dbReference>
<comment type="caution">
    <text evidence="10">The sequence shown here is derived from an EMBL/GenBank/DDBJ whole genome shotgun (WGS) entry which is preliminary data.</text>
</comment>
<evidence type="ECO:0000256" key="1">
    <source>
        <dbReference type="ARBA" id="ARBA00004721"/>
    </source>
</evidence>
<keyword evidence="3" id="KW-0378">Hydrolase</keyword>
<comment type="pathway">
    <text evidence="1">Secondary metabolite biosynthesis; terpenoid biosynthesis.</text>
</comment>
<reference evidence="10" key="1">
    <citation type="submission" date="2020-07" db="EMBL/GenBank/DDBJ databases">
        <title>Genome sequence and genetic diversity analysis of an under-domesticated orphan crop, white fonio (Digitaria exilis).</title>
        <authorList>
            <person name="Bennetzen J.L."/>
            <person name="Chen S."/>
            <person name="Ma X."/>
            <person name="Wang X."/>
            <person name="Yssel A.E.J."/>
            <person name="Chaluvadi S.R."/>
            <person name="Johnson M."/>
            <person name="Gangashetty P."/>
            <person name="Hamidou F."/>
            <person name="Sanogo M.D."/>
            <person name="Zwaenepoel A."/>
            <person name="Wallace J."/>
            <person name="Van De Peer Y."/>
            <person name="Van Deynze A."/>
        </authorList>
    </citation>
    <scope>NUCLEOTIDE SEQUENCE</scope>
    <source>
        <tissue evidence="10">Leaves</tissue>
    </source>
</reference>
<protein>
    <recommendedName>
        <fullName evidence="2">soluble epoxide hydrolase</fullName>
        <ecNumber evidence="2">3.3.2.10</ecNumber>
    </recommendedName>
</protein>
<comment type="function">
    <text evidence="6">Epoxide hydrolase involved in the biosynthesis of cucurbitacin and mogroside tetracyclic triterpene natural products (e.g. siamenoside I and mogrosides IV, V and VI). Cucurbitacins have cytotoxic properties and exhibit deterrent taste as a defense barrier against herbivores. Mogrosides are nonsugar highly oxygenated compounds used as high-intensity zero-calorie sweeteners; they also possess pharmacological properties such as regulating immunity, lowering blood sugar and lipid levels, protecting the liver, and acting as antioxidants and antitumor agents. Catalyzes the hydrolysis of aromatic epoxide-containing substrates, such as the conversion of 24,25-epoxycucurbitadienol to 24,25-dihydroxycucurbitadienol.</text>
</comment>
<evidence type="ECO:0000313" key="10">
    <source>
        <dbReference type="EMBL" id="KAF8708687.1"/>
    </source>
</evidence>
<evidence type="ECO:0000313" key="11">
    <source>
        <dbReference type="Proteomes" id="UP000636709"/>
    </source>
</evidence>
<accession>A0A835BSU9</accession>
<evidence type="ECO:0000256" key="3">
    <source>
        <dbReference type="ARBA" id="ARBA00022801"/>
    </source>
</evidence>
<dbReference type="InterPro" id="IPR000073">
    <property type="entry name" value="AB_hydrolase_1"/>
</dbReference>
<sequence>MIRHRTVEANGIAIHVAESGEEASQRVVVFLHGFPELWYSWRHQMESLAARGYRCVAPDLRGYGATAAPPDVASYSAFHVVGDVVALFDVLGLDKVFLVGHDWGAIIAWYLCLFRPDRVTALVNTSVAFMRVGATIKPSDYLNRLYGPTYYICRFQEPGVAEKEYSPANARNIMRRILSMRFTPESSGGKKPEAADADEDKPLPPWLTEADMDYFVSEFERTGFTGAINYYRNMDRNWELAAPWADAKVQVPTRYIVGDGDLTYHYPGIQDYIHKGGFKVDVPLLEDVVVIPGAGHFIQQEKADEVSDHIYDFISKF</sequence>
<dbReference type="EC" id="3.3.2.10" evidence="2"/>
<feature type="domain" description="AB hydrolase-1" evidence="9">
    <location>
        <begin position="27"/>
        <end position="302"/>
    </location>
</feature>
<dbReference type="EMBL" id="JACEFO010001756">
    <property type="protein sequence ID" value="KAF8708687.1"/>
    <property type="molecule type" value="Genomic_DNA"/>
</dbReference>
<evidence type="ECO:0000256" key="7">
    <source>
        <dbReference type="ARBA" id="ARBA00093212"/>
    </source>
</evidence>
<evidence type="ECO:0000256" key="6">
    <source>
        <dbReference type="ARBA" id="ARBA00058358"/>
    </source>
</evidence>
<comment type="catalytic activity">
    <reaction evidence="7">
        <text>(24S)-24,25-epoxycucurbitadienol + H2O = (24R)-24,25-dihydroxycucurbitadienol</text>
        <dbReference type="Rhea" id="RHEA:81855"/>
        <dbReference type="ChEBI" id="CHEBI:15377"/>
        <dbReference type="ChEBI" id="CHEBI:229949"/>
        <dbReference type="ChEBI" id="CHEBI:229950"/>
    </reaction>
    <physiologicalReaction direction="left-to-right" evidence="7">
        <dbReference type="Rhea" id="RHEA:81856"/>
    </physiologicalReaction>
</comment>
<evidence type="ECO:0000256" key="8">
    <source>
        <dbReference type="SAM" id="MobiDB-lite"/>
    </source>
</evidence>
<dbReference type="Pfam" id="PF00561">
    <property type="entry name" value="Abhydrolase_1"/>
    <property type="match status" value="1"/>
</dbReference>
<evidence type="ECO:0000256" key="5">
    <source>
        <dbReference type="ARBA" id="ARBA00051067"/>
    </source>
</evidence>
<evidence type="ECO:0000256" key="2">
    <source>
        <dbReference type="ARBA" id="ARBA00013006"/>
    </source>
</evidence>
<dbReference type="AlphaFoldDB" id="A0A835BSU9"/>
<evidence type="ECO:0000256" key="4">
    <source>
        <dbReference type="ARBA" id="ARBA00038334"/>
    </source>
</evidence>
<dbReference type="GO" id="GO:0004301">
    <property type="term" value="F:epoxide hydrolase activity"/>
    <property type="evidence" value="ECO:0007669"/>
    <property type="project" value="UniProtKB-EC"/>
</dbReference>
<dbReference type="Gene3D" id="3.40.50.1820">
    <property type="entry name" value="alpha/beta hydrolase"/>
    <property type="match status" value="1"/>
</dbReference>
<dbReference type="FunFam" id="3.40.50.1820:FF:000161">
    <property type="entry name" value="Epoxide hydrolase"/>
    <property type="match status" value="1"/>
</dbReference>
<organism evidence="10 11">
    <name type="scientific">Digitaria exilis</name>
    <dbReference type="NCBI Taxonomy" id="1010633"/>
    <lineage>
        <taxon>Eukaryota</taxon>
        <taxon>Viridiplantae</taxon>
        <taxon>Streptophyta</taxon>
        <taxon>Embryophyta</taxon>
        <taxon>Tracheophyta</taxon>
        <taxon>Spermatophyta</taxon>
        <taxon>Magnoliopsida</taxon>
        <taxon>Liliopsida</taxon>
        <taxon>Poales</taxon>
        <taxon>Poaceae</taxon>
        <taxon>PACMAD clade</taxon>
        <taxon>Panicoideae</taxon>
        <taxon>Panicodae</taxon>
        <taxon>Paniceae</taxon>
        <taxon>Anthephorinae</taxon>
        <taxon>Digitaria</taxon>
    </lineage>
</organism>
<evidence type="ECO:0000259" key="9">
    <source>
        <dbReference type="Pfam" id="PF00561"/>
    </source>
</evidence>
<dbReference type="PRINTS" id="PR00412">
    <property type="entry name" value="EPOXHYDRLASE"/>
</dbReference>
<dbReference type="SUPFAM" id="SSF53474">
    <property type="entry name" value="alpha/beta-Hydrolases"/>
    <property type="match status" value="1"/>
</dbReference>
<comment type="similarity">
    <text evidence="4">Belongs to the AB hydrolase superfamily. Epoxide hydrolase family.</text>
</comment>
<comment type="catalytic activity">
    <reaction evidence="5">
        <text>an epoxide + H2O = an ethanediol</text>
        <dbReference type="Rhea" id="RHEA:19037"/>
        <dbReference type="ChEBI" id="CHEBI:15377"/>
        <dbReference type="ChEBI" id="CHEBI:32955"/>
        <dbReference type="ChEBI" id="CHEBI:140594"/>
        <dbReference type="EC" id="3.3.2.10"/>
    </reaction>
    <physiologicalReaction direction="left-to-right" evidence="5">
        <dbReference type="Rhea" id="RHEA:19038"/>
    </physiologicalReaction>
</comment>
<dbReference type="Proteomes" id="UP000636709">
    <property type="component" value="Unassembled WGS sequence"/>
</dbReference>
<name>A0A835BSU9_9POAL</name>
<feature type="region of interest" description="Disordered" evidence="8">
    <location>
        <begin position="183"/>
        <end position="203"/>
    </location>
</feature>
<keyword evidence="11" id="KW-1185">Reference proteome</keyword>